<evidence type="ECO:0000313" key="2">
    <source>
        <dbReference type="Proteomes" id="UP000194236"/>
    </source>
</evidence>
<dbReference type="EMBL" id="MUJZ01064074">
    <property type="protein sequence ID" value="OTF70772.1"/>
    <property type="molecule type" value="Genomic_DNA"/>
</dbReference>
<keyword evidence="2" id="KW-1185">Reference proteome</keyword>
<dbReference type="Proteomes" id="UP000194236">
    <property type="component" value="Unassembled WGS sequence"/>
</dbReference>
<dbReference type="Gene3D" id="2.60.120.10">
    <property type="entry name" value="Jelly Rolls"/>
    <property type="match status" value="1"/>
</dbReference>
<gene>
    <name evidence="1" type="ORF">BLA29_014081</name>
</gene>
<sequence>MLTYNSRSPKEQYYQPMVVDKFTKSYVVPVPEYVVDAIEIGQEYISATFEYRLDAKESGSVVVVIRGEAKVQDQKIFTGYVGFIPAQTKLIISDVKSPLLIYRAYCRLNDDDAE</sequence>
<reference evidence="1 2" key="1">
    <citation type="submission" date="2017-03" db="EMBL/GenBank/DDBJ databases">
        <title>Genome Survey of Euroglyphus maynei.</title>
        <authorList>
            <person name="Arlian L.G."/>
            <person name="Morgan M.S."/>
            <person name="Rider S.D."/>
        </authorList>
    </citation>
    <scope>NUCLEOTIDE SEQUENCE [LARGE SCALE GENOMIC DNA]</scope>
    <source>
        <strain evidence="1">Arlian Lab</strain>
        <tissue evidence="1">Whole body</tissue>
    </source>
</reference>
<protein>
    <submittedName>
        <fullName evidence="1">Uncharacterized protein</fullName>
    </submittedName>
</protein>
<proteinExistence type="predicted"/>
<dbReference type="InterPro" id="IPR011051">
    <property type="entry name" value="RmlC_Cupin_sf"/>
</dbReference>
<dbReference type="InterPro" id="IPR014710">
    <property type="entry name" value="RmlC-like_jellyroll"/>
</dbReference>
<dbReference type="AlphaFoldDB" id="A0A1Y3AQM8"/>
<accession>A0A1Y3AQM8</accession>
<name>A0A1Y3AQM8_EURMA</name>
<comment type="caution">
    <text evidence="1">The sequence shown here is derived from an EMBL/GenBank/DDBJ whole genome shotgun (WGS) entry which is preliminary data.</text>
</comment>
<dbReference type="SUPFAM" id="SSF51182">
    <property type="entry name" value="RmlC-like cupins"/>
    <property type="match status" value="1"/>
</dbReference>
<dbReference type="OrthoDB" id="6605218at2759"/>
<evidence type="ECO:0000313" key="1">
    <source>
        <dbReference type="EMBL" id="OTF70772.1"/>
    </source>
</evidence>
<organism evidence="1 2">
    <name type="scientific">Euroglyphus maynei</name>
    <name type="common">Mayne's house dust mite</name>
    <dbReference type="NCBI Taxonomy" id="6958"/>
    <lineage>
        <taxon>Eukaryota</taxon>
        <taxon>Metazoa</taxon>
        <taxon>Ecdysozoa</taxon>
        <taxon>Arthropoda</taxon>
        <taxon>Chelicerata</taxon>
        <taxon>Arachnida</taxon>
        <taxon>Acari</taxon>
        <taxon>Acariformes</taxon>
        <taxon>Sarcoptiformes</taxon>
        <taxon>Astigmata</taxon>
        <taxon>Psoroptidia</taxon>
        <taxon>Analgoidea</taxon>
        <taxon>Pyroglyphidae</taxon>
        <taxon>Pyroglyphinae</taxon>
        <taxon>Euroglyphus</taxon>
    </lineage>
</organism>